<sequence>MEKSKLQSFINRYYLAGNCEAVILKEDTSGINCELIDMDQTVVGKIQWKTTPFMKGSLGINHTGTLTKMLGALGENINIDVKDSAGKNYAMKITEGNTQVTFMLADTTVIPAVPTINAEPDYVVTIPVNDEFINKFIKAKNAIPDAKNFAIQVQNGKIKFIINYSTVNADNISFEMDGGKDPIEPICFSADKLKEILVANKGDAGQLHISTEGLARINFSGADFDSTYWLVQLQN</sequence>
<dbReference type="EMBL" id="LR797270">
    <property type="protein sequence ID" value="CAB4198623.1"/>
    <property type="molecule type" value="Genomic_DNA"/>
</dbReference>
<evidence type="ECO:0000313" key="2">
    <source>
        <dbReference type="EMBL" id="CAB4170429.1"/>
    </source>
</evidence>
<dbReference type="EMBL" id="LR796859">
    <property type="protein sequence ID" value="CAB4170429.1"/>
    <property type="molecule type" value="Genomic_DNA"/>
</dbReference>
<evidence type="ECO:0000313" key="1">
    <source>
        <dbReference type="EMBL" id="CAB4155269.1"/>
    </source>
</evidence>
<dbReference type="EMBL" id="LR796625">
    <property type="protein sequence ID" value="CAB4155269.1"/>
    <property type="molecule type" value="Genomic_DNA"/>
</dbReference>
<name>A0A6J5N882_9CAUD</name>
<evidence type="ECO:0000313" key="3">
    <source>
        <dbReference type="EMBL" id="CAB4198623.1"/>
    </source>
</evidence>
<reference evidence="1" key="1">
    <citation type="submission" date="2020-04" db="EMBL/GenBank/DDBJ databases">
        <authorList>
            <person name="Chiriac C."/>
            <person name="Salcher M."/>
            <person name="Ghai R."/>
            <person name="Kavagutti S V."/>
        </authorList>
    </citation>
    <scope>NUCLEOTIDE SEQUENCE</scope>
</reference>
<dbReference type="Gene3D" id="3.70.10.10">
    <property type="match status" value="1"/>
</dbReference>
<proteinExistence type="predicted"/>
<accession>A0A6J5N882</accession>
<gene>
    <name evidence="3" type="ORF">UFOVP1307_182</name>
    <name evidence="1" type="ORF">UFOVP651_164</name>
    <name evidence="2" type="ORF">UFOVP902_20</name>
</gene>
<organism evidence="1">
    <name type="scientific">uncultured Caudovirales phage</name>
    <dbReference type="NCBI Taxonomy" id="2100421"/>
    <lineage>
        <taxon>Viruses</taxon>
        <taxon>Duplodnaviria</taxon>
        <taxon>Heunggongvirae</taxon>
        <taxon>Uroviricota</taxon>
        <taxon>Caudoviricetes</taxon>
        <taxon>Peduoviridae</taxon>
        <taxon>Maltschvirus</taxon>
        <taxon>Maltschvirus maltsch</taxon>
    </lineage>
</organism>
<protein>
    <submittedName>
        <fullName evidence="1">Uncharacterized protein</fullName>
    </submittedName>
</protein>